<protein>
    <recommendedName>
        <fullName evidence="5">Flagellar FliJ protein</fullName>
    </recommendedName>
</protein>
<feature type="compositionally biased region" description="Basic residues" evidence="2">
    <location>
        <begin position="132"/>
        <end position="141"/>
    </location>
</feature>
<comment type="caution">
    <text evidence="3">The sequence shown here is derived from an EMBL/GenBank/DDBJ whole genome shotgun (WGS) entry which is preliminary data.</text>
</comment>
<evidence type="ECO:0000256" key="1">
    <source>
        <dbReference type="SAM" id="Coils"/>
    </source>
</evidence>
<feature type="compositionally biased region" description="Basic and acidic residues" evidence="2">
    <location>
        <begin position="118"/>
        <end position="127"/>
    </location>
</feature>
<proteinExistence type="predicted"/>
<accession>A0ABU0YHK4</accession>
<evidence type="ECO:0008006" key="5">
    <source>
        <dbReference type="Google" id="ProtNLM"/>
    </source>
</evidence>
<feature type="region of interest" description="Disordered" evidence="2">
    <location>
        <begin position="114"/>
        <end position="141"/>
    </location>
</feature>
<evidence type="ECO:0000313" key="4">
    <source>
        <dbReference type="Proteomes" id="UP001230156"/>
    </source>
</evidence>
<keyword evidence="1" id="KW-0175">Coiled coil</keyword>
<sequence>MSGLEQMLRLQKWTLDEKRRQATDLEALIDRLRGDVRRLDEEVANEVEAARNDLELQRVLPDYKRMMAERRERIEKSIADLSAELDKLRDQIMESFAELKKTEQTIANRAQRQRVAQRRREQNRADEVGLQLHRRKKDTTL</sequence>
<name>A0ABU0YHK4_9PROT</name>
<dbReference type="RefSeq" id="WP_379954605.1">
    <property type="nucleotide sequence ID" value="NZ_JAUYVI010000002.1"/>
</dbReference>
<evidence type="ECO:0000313" key="3">
    <source>
        <dbReference type="EMBL" id="MDQ7247201.1"/>
    </source>
</evidence>
<keyword evidence="4" id="KW-1185">Reference proteome</keyword>
<dbReference type="EMBL" id="JAUYVI010000002">
    <property type="protein sequence ID" value="MDQ7247201.1"/>
    <property type="molecule type" value="Genomic_DNA"/>
</dbReference>
<feature type="coiled-coil region" evidence="1">
    <location>
        <begin position="15"/>
        <end position="105"/>
    </location>
</feature>
<evidence type="ECO:0000256" key="2">
    <source>
        <dbReference type="SAM" id="MobiDB-lite"/>
    </source>
</evidence>
<reference evidence="4" key="1">
    <citation type="submission" date="2023-08" db="EMBL/GenBank/DDBJ databases">
        <title>Rhodospirillaceae gen. nov., a novel taxon isolated from the Yangtze River Yuezi River estuary sludge.</title>
        <authorList>
            <person name="Ruan L."/>
        </authorList>
    </citation>
    <scope>NUCLEOTIDE SEQUENCE [LARGE SCALE GENOMIC DNA]</scope>
    <source>
        <strain evidence="4">R-7</strain>
    </source>
</reference>
<gene>
    <name evidence="3" type="ORF">Q8A70_05970</name>
</gene>
<dbReference type="Proteomes" id="UP001230156">
    <property type="component" value="Unassembled WGS sequence"/>
</dbReference>
<organism evidence="3 4">
    <name type="scientific">Dongia sedimenti</name>
    <dbReference type="NCBI Taxonomy" id="3064282"/>
    <lineage>
        <taxon>Bacteria</taxon>
        <taxon>Pseudomonadati</taxon>
        <taxon>Pseudomonadota</taxon>
        <taxon>Alphaproteobacteria</taxon>
        <taxon>Rhodospirillales</taxon>
        <taxon>Dongiaceae</taxon>
        <taxon>Dongia</taxon>
    </lineage>
</organism>